<dbReference type="SUPFAM" id="SSF53098">
    <property type="entry name" value="Ribonuclease H-like"/>
    <property type="match status" value="1"/>
</dbReference>
<reference evidence="2 3" key="1">
    <citation type="submission" date="2017-06" db="EMBL/GenBank/DDBJ databases">
        <authorList>
            <person name="Kim H.J."/>
            <person name="Triplett B.A."/>
        </authorList>
    </citation>
    <scope>NUCLEOTIDE SEQUENCE [LARGE SCALE GENOMIC DNA]</scope>
    <source>
        <strain evidence="2 3">MWH-VicM1</strain>
    </source>
</reference>
<dbReference type="InterPro" id="IPR012337">
    <property type="entry name" value="RNaseH-like_sf"/>
</dbReference>
<dbReference type="Gene3D" id="3.30.420.10">
    <property type="entry name" value="Ribonuclease H-like superfamily/Ribonuclease H"/>
    <property type="match status" value="1"/>
</dbReference>
<keyword evidence="3" id="KW-1185">Reference proteome</keyword>
<gene>
    <name evidence="2" type="ORF">SAMN06295916_0109</name>
</gene>
<dbReference type="EMBL" id="FYEX01000001">
    <property type="protein sequence ID" value="SNC59646.1"/>
    <property type="molecule type" value="Genomic_DNA"/>
</dbReference>
<organism evidence="2 3">
    <name type="scientific">Polynucleobacter victoriensis</name>
    <dbReference type="NCBI Taxonomy" id="2049319"/>
    <lineage>
        <taxon>Bacteria</taxon>
        <taxon>Pseudomonadati</taxon>
        <taxon>Pseudomonadota</taxon>
        <taxon>Betaproteobacteria</taxon>
        <taxon>Burkholderiales</taxon>
        <taxon>Burkholderiaceae</taxon>
        <taxon>Polynucleobacter</taxon>
    </lineage>
</organism>
<dbReference type="Proteomes" id="UP000197215">
    <property type="component" value="Unassembled WGS sequence"/>
</dbReference>
<accession>A0A212T1A2</accession>
<dbReference type="RefSeq" id="WP_088811978.1">
    <property type="nucleotide sequence ID" value="NZ_FYEX01000001.1"/>
</dbReference>
<evidence type="ECO:0000313" key="2">
    <source>
        <dbReference type="EMBL" id="SNC59646.1"/>
    </source>
</evidence>
<dbReference type="AlphaFoldDB" id="A0A212T1A2"/>
<dbReference type="CDD" id="cd05782">
    <property type="entry name" value="DNA_polB_like1_exo"/>
    <property type="match status" value="1"/>
</dbReference>
<dbReference type="GO" id="GO:0003676">
    <property type="term" value="F:nucleic acid binding"/>
    <property type="evidence" value="ECO:0007669"/>
    <property type="project" value="InterPro"/>
</dbReference>
<evidence type="ECO:0000259" key="1">
    <source>
        <dbReference type="Pfam" id="PF10108"/>
    </source>
</evidence>
<name>A0A212T1A2_9BURK</name>
<protein>
    <recommendedName>
        <fullName evidence="1">Predicted 3'-5' exonuclease PolB-like domain-containing protein</fullName>
    </recommendedName>
</protein>
<evidence type="ECO:0000313" key="3">
    <source>
        <dbReference type="Proteomes" id="UP000197215"/>
    </source>
</evidence>
<sequence length="277" mass="31281">MAGVLVFDIETIPDAAGIRRLEGIPDSVSDLDVVTQALADRKEKTGSEFMPLHLQKVVAISCVIRRTTRDGSPQFKVGSLGDANSSEKEIIQAFFDLIEKYTPQLVSWNGSGFDLPVLHYRALLNGVVCSRYWEMGESGDSDSRDFKWNNYISRYHMRHIDLMDLLAKFSGRANAPLDALAKLCGFPGKMGMDGGQVWQGFLDGKIKEIRDYCETDVVNTYLVYCRFQRMRGGVSPEEYQEELQFVKSELLKESKTPQGAFWQGYLDNFSEDSQDIL</sequence>
<dbReference type="InterPro" id="IPR019288">
    <property type="entry name" value="3'-5'_exonuclease_PolB-like"/>
</dbReference>
<feature type="domain" description="Predicted 3'-5' exonuclease PolB-like" evidence="1">
    <location>
        <begin position="47"/>
        <end position="267"/>
    </location>
</feature>
<proteinExistence type="predicted"/>
<dbReference type="OrthoDB" id="13288at2"/>
<dbReference type="Pfam" id="PF10108">
    <property type="entry name" value="DNA_pol_B_exo2"/>
    <property type="match status" value="1"/>
</dbReference>
<dbReference type="InterPro" id="IPR036397">
    <property type="entry name" value="RNaseH_sf"/>
</dbReference>